<dbReference type="SUPFAM" id="SSF53850">
    <property type="entry name" value="Periplasmic binding protein-like II"/>
    <property type="match status" value="1"/>
</dbReference>
<comment type="subcellular location">
    <subcellularLocation>
        <location evidence="1">Cell envelope</location>
    </subcellularLocation>
</comment>
<dbReference type="Gene3D" id="3.40.190.10">
    <property type="entry name" value="Periplasmic binding protein-like II"/>
    <property type="match status" value="1"/>
</dbReference>
<gene>
    <name evidence="5" type="primary">hbpA</name>
    <name evidence="5" type="ORF">ICHIAU1_16810</name>
</gene>
<evidence type="ECO:0000313" key="6">
    <source>
        <dbReference type="Proteomes" id="UP000463961"/>
    </source>
</evidence>
<dbReference type="PANTHER" id="PTHR30290">
    <property type="entry name" value="PERIPLASMIC BINDING COMPONENT OF ABC TRANSPORTER"/>
    <property type="match status" value="1"/>
</dbReference>
<dbReference type="OrthoDB" id="9801912at2"/>
<sequence length="737" mass="83287">MVFKSLLACGRRICLLLGAVFVLTGCGSEWNDPYPASERGSNRIYTSFSERPKHLDPAISYSNSEIGFIAQIYEPPLQYHYLKRPYVLMPATLIEMPQVALYDKAGRLIPESAPAEQVARTVYRLKLRQDVHYQPHPAFSLNADGSPRYLNLDASQVRAIQTSAGPTALNDPGSRPLKAQDYVYQIKRLALPSVQSPIYGMMAEHILGLKTLGDQIKAAKAAQPGIWLDLDTLPLPGAVAIDDHTLEITLEGKYPQFIYWLAMNFFAPVPREVDQFYAQPALKRTNVQLDTWPVGTGPYMMVYNNPNARIELARNPNYHDERYPCHGEPADAAAGLLASCDARLPLIDRVVFTREKESLPYWNKFLQGYYDDSGISSDNFDQAIRINLNGEANVSPSMARQGIQLQTAVRTSIYYMGFNLLDPVVGGKTPEEMRRSKLLRQALSIALDQEEFISIFLNGRGEPGMGPIPPGIFGYQSGEIGINPVVYTWKDGALQRRSLKEAKELLARAGWRDGRDAKTGRPLVLNLDTTSGGLGDKATMDWMSRQLSQLGIQLVVRSTDFNRFQEKLRKGSAQLYFLGWNADYPDPENFFFLFYGPEGKVAHGGENTANYSNPEFDRLFRVMKNLPNGPERQAVIDKMLKLVREDAPWIYWFYPKSFVLQQEWLHNFKLNNVASNTLKYQRIDVARRAELRAEWNKPLRWPFMIILGGLLALLWPAIRAYRARTGLDAFGQKARGR</sequence>
<comment type="similarity">
    <text evidence="2">Belongs to the bacterial solute-binding protein 5 family.</text>
</comment>
<dbReference type="InterPro" id="IPR000914">
    <property type="entry name" value="SBP_5_dom"/>
</dbReference>
<dbReference type="EMBL" id="AP022345">
    <property type="protein sequence ID" value="BBU69398.1"/>
    <property type="molecule type" value="Genomic_DNA"/>
</dbReference>
<dbReference type="Gene3D" id="3.90.76.10">
    <property type="entry name" value="Dipeptide-binding Protein, Domain 1"/>
    <property type="match status" value="1"/>
</dbReference>
<dbReference type="GO" id="GO:1904680">
    <property type="term" value="F:peptide transmembrane transporter activity"/>
    <property type="evidence" value="ECO:0007669"/>
    <property type="project" value="TreeGrafter"/>
</dbReference>
<name>A0A679I5U6_9RHOO</name>
<dbReference type="CDD" id="cd08505">
    <property type="entry name" value="PBP2_NikA_DppA_OppA_like_18"/>
    <property type="match status" value="1"/>
</dbReference>
<dbReference type="InterPro" id="IPR039424">
    <property type="entry name" value="SBP_5"/>
</dbReference>
<keyword evidence="6" id="KW-1185">Reference proteome</keyword>
<proteinExistence type="inferred from homology"/>
<dbReference type="Proteomes" id="UP000463961">
    <property type="component" value="Chromosome"/>
</dbReference>
<accession>A0A679I5U6</accession>
<evidence type="ECO:0000256" key="2">
    <source>
        <dbReference type="ARBA" id="ARBA00005695"/>
    </source>
</evidence>
<dbReference type="AlphaFoldDB" id="A0A679I5U6"/>
<keyword evidence="3" id="KW-0813">Transport</keyword>
<evidence type="ECO:0000313" key="5">
    <source>
        <dbReference type="EMBL" id="BBU69398.1"/>
    </source>
</evidence>
<dbReference type="Pfam" id="PF00496">
    <property type="entry name" value="SBP_bac_5"/>
    <property type="match status" value="1"/>
</dbReference>
<organism evidence="5 6">
    <name type="scientific">Fluviibacter phosphoraccumulans</name>
    <dbReference type="NCBI Taxonomy" id="1751046"/>
    <lineage>
        <taxon>Bacteria</taxon>
        <taxon>Pseudomonadati</taxon>
        <taxon>Pseudomonadota</taxon>
        <taxon>Betaproteobacteria</taxon>
        <taxon>Rhodocyclales</taxon>
        <taxon>Fluviibacteraceae</taxon>
        <taxon>Fluviibacter</taxon>
    </lineage>
</organism>
<dbReference type="GO" id="GO:0030313">
    <property type="term" value="C:cell envelope"/>
    <property type="evidence" value="ECO:0007669"/>
    <property type="project" value="UniProtKB-SubCell"/>
</dbReference>
<keyword evidence="4" id="KW-0732">Signal</keyword>
<dbReference type="GO" id="GO:0015833">
    <property type="term" value="P:peptide transport"/>
    <property type="evidence" value="ECO:0007669"/>
    <property type="project" value="TreeGrafter"/>
</dbReference>
<dbReference type="PROSITE" id="PS51257">
    <property type="entry name" value="PROKAR_LIPOPROTEIN"/>
    <property type="match status" value="1"/>
</dbReference>
<evidence type="ECO:0000256" key="3">
    <source>
        <dbReference type="ARBA" id="ARBA00022448"/>
    </source>
</evidence>
<dbReference type="PANTHER" id="PTHR30290:SF10">
    <property type="entry name" value="PERIPLASMIC OLIGOPEPTIDE-BINDING PROTEIN-RELATED"/>
    <property type="match status" value="1"/>
</dbReference>
<evidence type="ECO:0000256" key="1">
    <source>
        <dbReference type="ARBA" id="ARBA00004196"/>
    </source>
</evidence>
<protein>
    <submittedName>
        <fullName evidence="5">ABC transporter substrate-binding protein</fullName>
    </submittedName>
</protein>
<dbReference type="RefSeq" id="WP_162049890.1">
    <property type="nucleotide sequence ID" value="NZ_AP019011.1"/>
</dbReference>
<evidence type="ECO:0000256" key="4">
    <source>
        <dbReference type="ARBA" id="ARBA00022729"/>
    </source>
</evidence>
<dbReference type="Gene3D" id="3.10.105.10">
    <property type="entry name" value="Dipeptide-binding Protein, Domain 3"/>
    <property type="match status" value="1"/>
</dbReference>
<reference evidence="6" key="1">
    <citation type="submission" date="2020-01" db="EMBL/GenBank/DDBJ databases">
        <title>Phosphoaccumulans saitamaens gen. nov., sp. nov., a polyphosphate accumulating bacterium isolated from surface river water.</title>
        <authorList>
            <person name="Watanabe K."/>
            <person name="Suda W."/>
        </authorList>
    </citation>
    <scope>NUCLEOTIDE SEQUENCE [LARGE SCALE GENOMIC DNA]</scope>
    <source>
        <strain evidence="6">ICHIAU1</strain>
    </source>
</reference>